<dbReference type="EMBL" id="MT143454">
    <property type="protein sequence ID" value="QJA97010.1"/>
    <property type="molecule type" value="Genomic_DNA"/>
</dbReference>
<reference evidence="1" key="1">
    <citation type="submission" date="2020-03" db="EMBL/GenBank/DDBJ databases">
        <title>The deep terrestrial virosphere.</title>
        <authorList>
            <person name="Holmfeldt K."/>
            <person name="Nilsson E."/>
            <person name="Simone D."/>
            <person name="Lopez-Fernandez M."/>
            <person name="Wu X."/>
            <person name="de Brujin I."/>
            <person name="Lundin D."/>
            <person name="Andersson A."/>
            <person name="Bertilsson S."/>
            <person name="Dopson M."/>
        </authorList>
    </citation>
    <scope>NUCLEOTIDE SEQUENCE</scope>
    <source>
        <strain evidence="1">MM415B06840</strain>
    </source>
</reference>
<protein>
    <submittedName>
        <fullName evidence="1">Uncharacterized protein</fullName>
    </submittedName>
</protein>
<organism evidence="1">
    <name type="scientific">viral metagenome</name>
    <dbReference type="NCBI Taxonomy" id="1070528"/>
    <lineage>
        <taxon>unclassified sequences</taxon>
        <taxon>metagenomes</taxon>
        <taxon>organismal metagenomes</taxon>
    </lineage>
</organism>
<proteinExistence type="predicted"/>
<evidence type="ECO:0000313" key="1">
    <source>
        <dbReference type="EMBL" id="QJA97010.1"/>
    </source>
</evidence>
<name>A0A6M3LPF7_9ZZZZ</name>
<sequence>MCSPFYYSEKDLAIAYSSGYENGHHDTVEGVFSGNGRSEEHDEDALDWLESALKDGTFKRKLNA</sequence>
<accession>A0A6M3LPF7</accession>
<dbReference type="AlphaFoldDB" id="A0A6M3LPF7"/>
<gene>
    <name evidence="1" type="ORF">MM415B06840_0005</name>
</gene>